<dbReference type="EMBL" id="LN483070">
    <property type="protein sequence ID" value="CEA07777.1"/>
    <property type="molecule type" value="Genomic_DNA"/>
</dbReference>
<feature type="domain" description="HTH arsR-type" evidence="4">
    <location>
        <begin position="1"/>
        <end position="101"/>
    </location>
</feature>
<dbReference type="Gene3D" id="1.10.10.10">
    <property type="entry name" value="Winged helix-like DNA-binding domain superfamily/Winged helix DNA-binding domain"/>
    <property type="match status" value="1"/>
</dbReference>
<dbReference type="SUPFAM" id="SSF46785">
    <property type="entry name" value="Winged helix' DNA-binding domain"/>
    <property type="match status" value="1"/>
</dbReference>
<dbReference type="AlphaFoldDB" id="A0A078MQS6"/>
<evidence type="ECO:0000259" key="4">
    <source>
        <dbReference type="PROSITE" id="PS50987"/>
    </source>
</evidence>
<proteinExistence type="predicted"/>
<dbReference type="SMART" id="SM00418">
    <property type="entry name" value="HTH_ARSR"/>
    <property type="match status" value="1"/>
</dbReference>
<organism evidence="5">
    <name type="scientific">Arthrobacter saudimassiliensis</name>
    <dbReference type="NCBI Taxonomy" id="1461584"/>
    <lineage>
        <taxon>Bacteria</taxon>
        <taxon>Bacillati</taxon>
        <taxon>Actinomycetota</taxon>
        <taxon>Actinomycetes</taxon>
        <taxon>Micrococcales</taxon>
        <taxon>Micrococcaceae</taxon>
        <taxon>Arthrobacter</taxon>
    </lineage>
</organism>
<dbReference type="PATRIC" id="fig|1461584.3.peg.1091"/>
<dbReference type="Pfam" id="PF01022">
    <property type="entry name" value="HTH_5"/>
    <property type="match status" value="1"/>
</dbReference>
<dbReference type="InterPro" id="IPR001845">
    <property type="entry name" value="HTH_ArsR_DNA-bd_dom"/>
</dbReference>
<dbReference type="InterPro" id="IPR036388">
    <property type="entry name" value="WH-like_DNA-bd_sf"/>
</dbReference>
<sequence length="101" mass="11244">MDPVTVFAALAHQGRQQILTALRNPERHFTPNGTGVDMTVTGVCVSQVSQYLDITPATASAFLAQLRAAGLLTSERIGKFTYYRRNERGIEEFTRTLRTEL</sequence>
<dbReference type="InterPro" id="IPR036390">
    <property type="entry name" value="WH_DNA-bd_sf"/>
</dbReference>
<keyword evidence="3" id="KW-0804">Transcription</keyword>
<dbReference type="PANTHER" id="PTHR33154">
    <property type="entry name" value="TRANSCRIPTIONAL REGULATOR, ARSR FAMILY"/>
    <property type="match status" value="1"/>
</dbReference>
<dbReference type="PROSITE" id="PS50987">
    <property type="entry name" value="HTH_ARSR_2"/>
    <property type="match status" value="1"/>
</dbReference>
<dbReference type="PANTHER" id="PTHR33154:SF33">
    <property type="entry name" value="TRANSCRIPTIONAL REPRESSOR SDPR"/>
    <property type="match status" value="1"/>
</dbReference>
<evidence type="ECO:0000256" key="3">
    <source>
        <dbReference type="ARBA" id="ARBA00023163"/>
    </source>
</evidence>
<dbReference type="InterPro" id="IPR051081">
    <property type="entry name" value="HTH_MetalResp_TranReg"/>
</dbReference>
<dbReference type="CDD" id="cd00090">
    <property type="entry name" value="HTH_ARSR"/>
    <property type="match status" value="1"/>
</dbReference>
<evidence type="ECO:0000256" key="2">
    <source>
        <dbReference type="ARBA" id="ARBA00023125"/>
    </source>
</evidence>
<evidence type="ECO:0000256" key="1">
    <source>
        <dbReference type="ARBA" id="ARBA00023015"/>
    </source>
</evidence>
<dbReference type="GO" id="GO:0003700">
    <property type="term" value="F:DNA-binding transcription factor activity"/>
    <property type="evidence" value="ECO:0007669"/>
    <property type="project" value="InterPro"/>
</dbReference>
<keyword evidence="1" id="KW-0805">Transcription regulation</keyword>
<accession>A0A078MQS6</accession>
<keyword evidence="2" id="KW-0238">DNA-binding</keyword>
<name>A0A078MQS6_9MICC</name>
<reference evidence="5" key="1">
    <citation type="submission" date="2014-07" db="EMBL/GenBank/DDBJ databases">
        <authorList>
            <person name="Urmite Genomes Urmite Genomes"/>
        </authorList>
    </citation>
    <scope>NUCLEOTIDE SEQUENCE</scope>
    <source>
        <strain evidence="5">11W110_air</strain>
    </source>
</reference>
<dbReference type="GO" id="GO:0003677">
    <property type="term" value="F:DNA binding"/>
    <property type="evidence" value="ECO:0007669"/>
    <property type="project" value="UniProtKB-KW"/>
</dbReference>
<protein>
    <submittedName>
        <fullName evidence="5">Helix-turn-helix domain protein</fullName>
    </submittedName>
</protein>
<gene>
    <name evidence="5" type="ORF">BN1051_01100</name>
</gene>
<evidence type="ECO:0000313" key="5">
    <source>
        <dbReference type="EMBL" id="CEA07777.1"/>
    </source>
</evidence>
<dbReference type="InterPro" id="IPR011991">
    <property type="entry name" value="ArsR-like_HTH"/>
</dbReference>